<accession>A0A8S1W811</accession>
<comment type="caution">
    <text evidence="3">The sequence shown here is derived from an EMBL/GenBank/DDBJ whole genome shotgun (WGS) entry which is preliminary data.</text>
</comment>
<protein>
    <recommendedName>
        <fullName evidence="2">Cyclic nucleotide-binding domain-containing protein</fullName>
    </recommendedName>
</protein>
<sequence length="747" mass="88767">MKKRTSSAFSDALNIMSIAKFLHKTTYQHDISQIKDSLIKDPFSRNDQDIQSLYEFIYVYNYIQRLKSKYSDQFVREICRYIYYKQVSQNTIINTHKTVFLVLSGRVVVTYYDDNEDGDQHNSSKSISQELTFGMSFNDYGLSENRKCHVRVIRPTEFACLDFKIFNEINSNQRSNDTYEKQKFLKSLSFFSIFSDVEIKYFSYHMEQSIVQKNSYIYQENDESIEFCYFIGRGEMEIYKQNTQRKQFCLTKLLQGEFFGEDGLFLLNKRQFSAKCSQDNTLLYRISLQEFDKRIWKKEQRKWLFELLNQKWIFRFQRFYELTQTNMDKELLSQQIKNLSQKLNQDEQPKIDLEFVENQNQVQTTATQEQFITASWLLKSANQAQQILQNFRQKTQNKDEIKQITSVSPKYQLQLERIKAKSKYTKSTKNNFSNRQSIIRANQSPYRISSFHNKGQGKVASNMSYLKLFNQETERLNLEQQLTQYLDKIGINDDNMLEIQKLSGSATDRYEKNNQFYETMATYAQFQLYKNLNLQESKSQHAKNLEDEYQQLVQDQQTNIKKAFEQLTTRKSDNMIRKEFFLNKLKKMNKRLKVLELIQKGQLECKATQMVDEEGEIVDIDEPIKPDEAYDIIDGKRVRKFNFVTSEVFEQFEKNKFHDFKQQIDQQKQKIQVIKEIVSGKLPISAANDDCQQNQNRTKPTNSFRPSSSVKQVIPFYILQQKQQSTSYKLQQANYQASSLISTRLKM</sequence>
<dbReference type="OMA" id="ESIEFCY"/>
<dbReference type="Proteomes" id="UP000683925">
    <property type="component" value="Unassembled WGS sequence"/>
</dbReference>
<feature type="region of interest" description="Disordered" evidence="1">
    <location>
        <begin position="687"/>
        <end position="707"/>
    </location>
</feature>
<proteinExistence type="predicted"/>
<dbReference type="PANTHER" id="PTHR23011:SF28">
    <property type="entry name" value="CYCLIC NUCLEOTIDE-BINDING DOMAIN CONTAINING PROTEIN"/>
    <property type="match status" value="1"/>
</dbReference>
<dbReference type="OrthoDB" id="299090at2759"/>
<dbReference type="EMBL" id="CAJJDP010000081">
    <property type="protein sequence ID" value="CAD8184009.1"/>
    <property type="molecule type" value="Genomic_DNA"/>
</dbReference>
<name>A0A8S1W811_PAROT</name>
<feature type="domain" description="Cyclic nucleotide-binding" evidence="2">
    <location>
        <begin position="229"/>
        <end position="295"/>
    </location>
</feature>
<dbReference type="CDD" id="cd00038">
    <property type="entry name" value="CAP_ED"/>
    <property type="match status" value="1"/>
</dbReference>
<feature type="compositionally biased region" description="Polar residues" evidence="1">
    <location>
        <begin position="690"/>
        <end position="707"/>
    </location>
</feature>
<dbReference type="PANTHER" id="PTHR23011">
    <property type="entry name" value="CYCLIC NUCLEOTIDE-BINDING DOMAIN CONTAINING PROTEIN"/>
    <property type="match status" value="1"/>
</dbReference>
<organism evidence="3 4">
    <name type="scientific">Paramecium octaurelia</name>
    <dbReference type="NCBI Taxonomy" id="43137"/>
    <lineage>
        <taxon>Eukaryota</taxon>
        <taxon>Sar</taxon>
        <taxon>Alveolata</taxon>
        <taxon>Ciliophora</taxon>
        <taxon>Intramacronucleata</taxon>
        <taxon>Oligohymenophorea</taxon>
        <taxon>Peniculida</taxon>
        <taxon>Parameciidae</taxon>
        <taxon>Paramecium</taxon>
    </lineage>
</organism>
<evidence type="ECO:0000313" key="3">
    <source>
        <dbReference type="EMBL" id="CAD8184009.1"/>
    </source>
</evidence>
<dbReference type="InterPro" id="IPR000595">
    <property type="entry name" value="cNMP-bd_dom"/>
</dbReference>
<dbReference type="SMART" id="SM00100">
    <property type="entry name" value="cNMP"/>
    <property type="match status" value="1"/>
</dbReference>
<dbReference type="PROSITE" id="PS50042">
    <property type="entry name" value="CNMP_BINDING_3"/>
    <property type="match status" value="1"/>
</dbReference>
<evidence type="ECO:0000256" key="1">
    <source>
        <dbReference type="SAM" id="MobiDB-lite"/>
    </source>
</evidence>
<reference evidence="3" key="1">
    <citation type="submission" date="2021-01" db="EMBL/GenBank/DDBJ databases">
        <authorList>
            <consortium name="Genoscope - CEA"/>
            <person name="William W."/>
        </authorList>
    </citation>
    <scope>NUCLEOTIDE SEQUENCE</scope>
</reference>
<dbReference type="Pfam" id="PF00027">
    <property type="entry name" value="cNMP_binding"/>
    <property type="match status" value="1"/>
</dbReference>
<dbReference type="AlphaFoldDB" id="A0A8S1W811"/>
<evidence type="ECO:0000313" key="4">
    <source>
        <dbReference type="Proteomes" id="UP000683925"/>
    </source>
</evidence>
<gene>
    <name evidence="3" type="ORF">POCTA_138.1.T0820096</name>
</gene>
<keyword evidence="4" id="KW-1185">Reference proteome</keyword>
<evidence type="ECO:0000259" key="2">
    <source>
        <dbReference type="PROSITE" id="PS50042"/>
    </source>
</evidence>